<dbReference type="SMART" id="SM00364">
    <property type="entry name" value="LRR_BAC"/>
    <property type="match status" value="12"/>
</dbReference>
<name>A0A182QHB5_9DIPT</name>
<dbReference type="STRING" id="69004.A0A182QHB5"/>
<keyword evidence="1" id="KW-0433">Leucine-rich repeat</keyword>
<protein>
    <recommendedName>
        <fullName evidence="5">PPM-type phosphatase domain-containing protein</fullName>
    </recommendedName>
</protein>
<dbReference type="InterPro" id="IPR055414">
    <property type="entry name" value="LRR_R13L4/SHOC2-like"/>
</dbReference>
<evidence type="ECO:0000256" key="2">
    <source>
        <dbReference type="ARBA" id="ARBA00022723"/>
    </source>
</evidence>
<dbReference type="EMBL" id="AXCN02000840">
    <property type="status" value="NOT_ANNOTATED_CDS"/>
    <property type="molecule type" value="Genomic_DNA"/>
</dbReference>
<feature type="domain" description="PPM-type phosphatase" evidence="5">
    <location>
        <begin position="1056"/>
        <end position="1285"/>
    </location>
</feature>
<dbReference type="PANTHER" id="PTHR48051">
    <property type="match status" value="1"/>
</dbReference>
<dbReference type="InterPro" id="IPR001932">
    <property type="entry name" value="PPM-type_phosphatase-like_dom"/>
</dbReference>
<dbReference type="Pfam" id="PF13855">
    <property type="entry name" value="LRR_8"/>
    <property type="match status" value="3"/>
</dbReference>
<dbReference type="EnsemblMetazoa" id="AFAF010171-RA">
    <property type="protein sequence ID" value="AFAF010171-PA"/>
    <property type="gene ID" value="AFAF010171"/>
</dbReference>
<organism evidence="6 7">
    <name type="scientific">Anopheles farauti</name>
    <dbReference type="NCBI Taxonomy" id="69004"/>
    <lineage>
        <taxon>Eukaryota</taxon>
        <taxon>Metazoa</taxon>
        <taxon>Ecdysozoa</taxon>
        <taxon>Arthropoda</taxon>
        <taxon>Hexapoda</taxon>
        <taxon>Insecta</taxon>
        <taxon>Pterygota</taxon>
        <taxon>Neoptera</taxon>
        <taxon>Endopterygota</taxon>
        <taxon>Diptera</taxon>
        <taxon>Nematocera</taxon>
        <taxon>Culicoidea</taxon>
        <taxon>Culicidae</taxon>
        <taxon>Anophelinae</taxon>
        <taxon>Anopheles</taxon>
    </lineage>
</organism>
<dbReference type="VEuPathDB" id="VectorBase:AFAF010171"/>
<feature type="compositionally biased region" description="Low complexity" evidence="4">
    <location>
        <begin position="1473"/>
        <end position="1492"/>
    </location>
</feature>
<dbReference type="GO" id="GO:0005737">
    <property type="term" value="C:cytoplasm"/>
    <property type="evidence" value="ECO:0007669"/>
    <property type="project" value="TreeGrafter"/>
</dbReference>
<dbReference type="InterPro" id="IPR055071">
    <property type="entry name" value="RA_PHLPP-like"/>
</dbReference>
<dbReference type="PROSITE" id="PS51746">
    <property type="entry name" value="PPM_2"/>
    <property type="match status" value="1"/>
</dbReference>
<keyword evidence="3" id="KW-0677">Repeat</keyword>
<sequence length="1641" mass="181817">MCVSVQNVLITMVMTTSTPIGGMANGGAQGMASIIRSYKPRTPRGSISKFPSAAKLSVVSADINYESIPCDNDGNNNRVQRALDYGGDQDGGEVKRAVKLKTNEQAASKWSDEMEESEMKSAYRIADTGSRPVEGYSPSSSGVIIGKPVNLMLSKMSLLWNTSGWLRIYCGPDRSDISAEDRSRMIHVVTTATTLDVVKDMNLPGDYTLWVQIGGGRTRRLEENEYPLLVQEEFLKSLGYFDESRRARLGIDPELKHLIRFHIGPAEIAMCKGVLRSGTVEVLKGLMCPQWRRRHLAVVGSKLILYAGNAAFPPEVYELAGANVFEHAPCDNRLVIKIVPKCGSTSSARDSLDRESSLASVEFIDCSGTVGVYPGSAISAGPTSAERETVLFLGFRESWERDQWSIWLSVLPTGSSWCTTCCVEFGVLYAVAMVLSKCIVKTMGDGTSSLKSNKSRVTFSDMETIELDSLELEFDKLDHIPDGGDGNGCVHNRLKNEPDRSTSQRLDLDDSGLQQIPDVFLQAPTAVEELLAGRNKLQEIALRALGQFTYLRLLRLNGNGLKDFPDSLYALRNLRLLDLSENEIRKLPDSICALKSLEEFTIERNELRELPDSLKGLANLKILNAAYNQLEQLPAFMVNNMRSMSLFQRNDSLRNGHLQQQSQQRDASQKSEEKTDIPLTKVNLRGNQLKGSIILGNYGLLTQLDVSENSIEVMDLSALDKLETIQCCRNSLRELTLSGRNLHSLIAGNNNLTKISVRATPTNLKHMDLSFNCLQELPDWLVGCHQLRTLYANNNQIHTISEHLLNNEHATIQTLHLAYNRLTNFPPMVKRKLPLQKLYLQCNLIEDLPENFFIACERLTILNVSSNKLMTLPIIFGSSCSLERLYATNNSLTDRVLDSLICLPRLRVLHLGYNLLTTMPETCISCWGDLEELVISGNKLRHLPENLANMASLRVLRVHSNQLQTVPSLGRTITLRVLDLAHNQLDKVNIASLVPRNLQFLDLSGNRQLQVDAQQLKACRTQRPMALVDVSGKNRPSLPTTPLPYQEHEDYEPCWKVGFAETSGCLPKLCIAQLRLPAFCNSEGLFGLFDGETSNGVPNMLVKAVPKILLEERTVKETANDYMKYTLLSAHRELKQRGQQEAVNVTLCHIARSRLPTEAMSYLPQTVAGGRKFILRVATVGESSAVLIKHNRCVMLNKGSPARKLGLSANFPVTVPDPEVQEVVLSDADEYLVLGNRKLWEVITMETVAEEVRKEENILLAAKRVQDIAQSYGAEENLSVMIIRFNNLGTDVDFLMRELRQTIRKKPTLVQGGTGVISGFCKCGCCCETNNSCCHSAAAVQFVRHPSGRSDRSSPSGQSDQTSGSETVTLHGLHARGSKTVDAISAGGSIVSRRPNATYLANERRSLRGGVVRAVRAKIEEEKEKEGMDESDSAMSEEQFKCWEYMLEQNTQLLFDKELNTISRGFVSKRPLANGTSESGTNSSESSRSGASNLTKLQLKNLSTSSPQLAQLESDSGLNSSVASGYSGTVMTTARATPFLSKQFGSTRSFHPTSSQSYFKPIQYNTTAARPRPINTGPNAAYFGSLQRLMPYNLEYDISTVQDRYGSNGNVMERDSTLELDTLDPDGGRMRQYWGVATTEL</sequence>
<dbReference type="SMART" id="SM00369">
    <property type="entry name" value="LRR_TYP"/>
    <property type="match status" value="10"/>
</dbReference>
<dbReference type="InterPro" id="IPR050216">
    <property type="entry name" value="LRR_domain-containing"/>
</dbReference>
<dbReference type="Pfam" id="PF23598">
    <property type="entry name" value="LRR_14"/>
    <property type="match status" value="1"/>
</dbReference>
<feature type="compositionally biased region" description="Basic and acidic residues" evidence="4">
    <location>
        <begin position="667"/>
        <end position="676"/>
    </location>
</feature>
<dbReference type="CDD" id="cd17213">
    <property type="entry name" value="RA_PHLPP"/>
    <property type="match status" value="1"/>
</dbReference>
<dbReference type="PROSITE" id="PS51450">
    <property type="entry name" value="LRR"/>
    <property type="match status" value="1"/>
</dbReference>
<dbReference type="PANTHER" id="PTHR48051:SF1">
    <property type="entry name" value="RAS SUPPRESSOR PROTEIN 1"/>
    <property type="match status" value="1"/>
</dbReference>
<evidence type="ECO:0000256" key="1">
    <source>
        <dbReference type="ARBA" id="ARBA00022614"/>
    </source>
</evidence>
<reference evidence="6" key="2">
    <citation type="submission" date="2020-05" db="UniProtKB">
        <authorList>
            <consortium name="EnsemblMetazoa"/>
        </authorList>
    </citation>
    <scope>IDENTIFICATION</scope>
    <source>
        <strain evidence="6">FAR1</strain>
    </source>
</reference>
<feature type="region of interest" description="Disordered" evidence="4">
    <location>
        <begin position="1470"/>
        <end position="1492"/>
    </location>
</feature>
<dbReference type="InterPro" id="IPR003591">
    <property type="entry name" value="Leu-rich_rpt_typical-subtyp"/>
</dbReference>
<dbReference type="SUPFAM" id="SSF81606">
    <property type="entry name" value="PP2C-like"/>
    <property type="match status" value="1"/>
</dbReference>
<evidence type="ECO:0000256" key="3">
    <source>
        <dbReference type="ARBA" id="ARBA00022737"/>
    </source>
</evidence>
<dbReference type="Gene3D" id="3.80.10.10">
    <property type="entry name" value="Ribonuclease Inhibitor"/>
    <property type="match status" value="3"/>
</dbReference>
<feature type="region of interest" description="Disordered" evidence="4">
    <location>
        <begin position="655"/>
        <end position="677"/>
    </location>
</feature>
<dbReference type="InterPro" id="IPR036457">
    <property type="entry name" value="PPM-type-like_dom_sf"/>
</dbReference>
<keyword evidence="7" id="KW-1185">Reference proteome</keyword>
<dbReference type="Pfam" id="PF00481">
    <property type="entry name" value="PP2C"/>
    <property type="match status" value="1"/>
</dbReference>
<dbReference type="SUPFAM" id="SSF52058">
    <property type="entry name" value="L domain-like"/>
    <property type="match status" value="2"/>
</dbReference>
<dbReference type="InterPro" id="IPR032675">
    <property type="entry name" value="LRR_dom_sf"/>
</dbReference>
<dbReference type="Proteomes" id="UP000075886">
    <property type="component" value="Unassembled WGS sequence"/>
</dbReference>
<evidence type="ECO:0000313" key="6">
    <source>
        <dbReference type="EnsemblMetazoa" id="AFAF010171-PA"/>
    </source>
</evidence>
<feature type="region of interest" description="Disordered" evidence="4">
    <location>
        <begin position="1345"/>
        <end position="1367"/>
    </location>
</feature>
<reference evidence="7" key="1">
    <citation type="submission" date="2014-01" db="EMBL/GenBank/DDBJ databases">
        <title>The Genome Sequence of Anopheles farauti FAR1 (V2).</title>
        <authorList>
            <consortium name="The Broad Institute Genomics Platform"/>
            <person name="Neafsey D.E."/>
            <person name="Besansky N."/>
            <person name="Howell P."/>
            <person name="Walton C."/>
            <person name="Young S.K."/>
            <person name="Zeng Q."/>
            <person name="Gargeya S."/>
            <person name="Fitzgerald M."/>
            <person name="Haas B."/>
            <person name="Abouelleil A."/>
            <person name="Allen A.W."/>
            <person name="Alvarado L."/>
            <person name="Arachchi H.M."/>
            <person name="Berlin A.M."/>
            <person name="Chapman S.B."/>
            <person name="Gainer-Dewar J."/>
            <person name="Goldberg J."/>
            <person name="Griggs A."/>
            <person name="Gujja S."/>
            <person name="Hansen M."/>
            <person name="Howarth C."/>
            <person name="Imamovic A."/>
            <person name="Ireland A."/>
            <person name="Larimer J."/>
            <person name="McCowan C."/>
            <person name="Murphy C."/>
            <person name="Pearson M."/>
            <person name="Poon T.W."/>
            <person name="Priest M."/>
            <person name="Roberts A."/>
            <person name="Saif S."/>
            <person name="Shea T."/>
            <person name="Sisk P."/>
            <person name="Sykes S."/>
            <person name="Wortman J."/>
            <person name="Nusbaum C."/>
            <person name="Birren B."/>
        </authorList>
    </citation>
    <scope>NUCLEOTIDE SEQUENCE [LARGE SCALE GENOMIC DNA]</scope>
    <source>
        <strain evidence="7">FAR1</strain>
    </source>
</reference>
<dbReference type="InterPro" id="IPR001611">
    <property type="entry name" value="Leu-rich_rpt"/>
</dbReference>
<evidence type="ECO:0000313" key="7">
    <source>
        <dbReference type="Proteomes" id="UP000075886"/>
    </source>
</evidence>
<dbReference type="Pfam" id="PF23010">
    <property type="entry name" value="RA_3"/>
    <property type="match status" value="1"/>
</dbReference>
<accession>A0A182QHB5</accession>
<dbReference type="CDD" id="cd00143">
    <property type="entry name" value="PP2Cc"/>
    <property type="match status" value="1"/>
</dbReference>
<keyword evidence="2" id="KW-0479">Metal-binding</keyword>
<proteinExistence type="predicted"/>
<dbReference type="GO" id="GO:0046872">
    <property type="term" value="F:metal ion binding"/>
    <property type="evidence" value="ECO:0007669"/>
    <property type="project" value="UniProtKB-KW"/>
</dbReference>
<dbReference type="SMART" id="SM00332">
    <property type="entry name" value="PP2Cc"/>
    <property type="match status" value="1"/>
</dbReference>
<evidence type="ECO:0000259" key="5">
    <source>
        <dbReference type="PROSITE" id="PS51746"/>
    </source>
</evidence>
<dbReference type="Gene3D" id="3.60.40.10">
    <property type="entry name" value="PPM-type phosphatase domain"/>
    <property type="match status" value="1"/>
</dbReference>
<evidence type="ECO:0000256" key="4">
    <source>
        <dbReference type="SAM" id="MobiDB-lite"/>
    </source>
</evidence>